<evidence type="ECO:0000256" key="3">
    <source>
        <dbReference type="ARBA" id="ARBA00022801"/>
    </source>
</evidence>
<dbReference type="InterPro" id="IPR004130">
    <property type="entry name" value="Gpn"/>
</dbReference>
<dbReference type="EMBL" id="BHZC01000001">
    <property type="protein sequence ID" value="GCD33410.1"/>
    <property type="molecule type" value="Genomic_DNA"/>
</dbReference>
<keyword evidence="4" id="KW-0342">GTP-binding</keyword>
<dbReference type="InterPro" id="IPR027417">
    <property type="entry name" value="P-loop_NTPase"/>
</dbReference>
<dbReference type="PANTHER" id="PTHR42708">
    <property type="entry name" value="ATP/GTP-BINDING PROTEIN-RELATED"/>
    <property type="match status" value="1"/>
</dbReference>
<comment type="similarity">
    <text evidence="1">Belongs to the GPN-loop GTPase family.</text>
</comment>
<comment type="caution">
    <text evidence="5">The sequence shown here is derived from an EMBL/GenBank/DDBJ whole genome shotgun (WGS) entry which is preliminary data.</text>
</comment>
<evidence type="ECO:0000256" key="4">
    <source>
        <dbReference type="ARBA" id="ARBA00023134"/>
    </source>
</evidence>
<dbReference type="SUPFAM" id="SSF52540">
    <property type="entry name" value="P-loop containing nucleoside triphosphate hydrolases"/>
    <property type="match status" value="1"/>
</dbReference>
<protein>
    <submittedName>
        <fullName evidence="5">ATP-binding protein</fullName>
    </submittedName>
</protein>
<sequence>MGVRRRRRAGREIPWLDDEAGRLVRPYTVSNGRTRPTAHFDLLTMVMATGKRPVTCQGPDYAQVLGLCGGPVSVAEIAAHIRLPAVVTKVLLADLVDCGALAARAPVPVSACGAGPRTVPTEPCWRRCCMDFANGSDALSADARLPGAAGPSAAAPAADPFPLALKILVAGGFGVGKTTFVGAVSEIEPLSTEELLTQISVGTDDLAGVEDKNTTTVAMDFGRITLGREHILYLFGTPGQERFWFMWDELSNGVLGAVILADTRRLDQCFAAVDFFERRGIAFVVAVNEFDGAYHYKPDEVRTAIDLTPATPVVLCDARQCSSSTQVLVSLVQHLLTPAPAATPELP</sequence>
<dbReference type="Pfam" id="PF05331">
    <property type="entry name" value="DUF742"/>
    <property type="match status" value="1"/>
</dbReference>
<keyword evidence="3" id="KW-0378">Hydrolase</keyword>
<reference evidence="5 6" key="1">
    <citation type="submission" date="2018-11" db="EMBL/GenBank/DDBJ databases">
        <title>Whole genome sequence of Streptomyces chrestomyceticus NBRC 13444(T).</title>
        <authorList>
            <person name="Komaki H."/>
            <person name="Tamura T."/>
        </authorList>
    </citation>
    <scope>NUCLEOTIDE SEQUENCE [LARGE SCALE GENOMIC DNA]</scope>
    <source>
        <strain evidence="5 6">NBRC 13444</strain>
    </source>
</reference>
<dbReference type="Gene3D" id="3.40.50.300">
    <property type="entry name" value="P-loop containing nucleotide triphosphate hydrolases"/>
    <property type="match status" value="1"/>
</dbReference>
<dbReference type="GO" id="GO:0016787">
    <property type="term" value="F:hydrolase activity"/>
    <property type="evidence" value="ECO:0007669"/>
    <property type="project" value="UniProtKB-KW"/>
</dbReference>
<proteinExistence type="inferred from homology"/>
<dbReference type="GO" id="GO:0005525">
    <property type="term" value="F:GTP binding"/>
    <property type="evidence" value="ECO:0007669"/>
    <property type="project" value="UniProtKB-KW"/>
</dbReference>
<accession>A0A7U9PWB8</accession>
<dbReference type="InterPro" id="IPR007995">
    <property type="entry name" value="DUF742"/>
</dbReference>
<keyword evidence="2" id="KW-0547">Nucleotide-binding</keyword>
<dbReference type="InterPro" id="IPR052705">
    <property type="entry name" value="Gliding_Motility_GTPase"/>
</dbReference>
<evidence type="ECO:0000313" key="6">
    <source>
        <dbReference type="Proteomes" id="UP000287830"/>
    </source>
</evidence>
<dbReference type="CDD" id="cd00882">
    <property type="entry name" value="Ras_like_GTPase"/>
    <property type="match status" value="1"/>
</dbReference>
<dbReference type="Pfam" id="PF03029">
    <property type="entry name" value="ATP_bind_1"/>
    <property type="match status" value="1"/>
</dbReference>
<organism evidence="5 6">
    <name type="scientific">Streptomyces chrestomyceticus JCM 4735</name>
    <dbReference type="NCBI Taxonomy" id="1306181"/>
    <lineage>
        <taxon>Bacteria</taxon>
        <taxon>Bacillati</taxon>
        <taxon>Actinomycetota</taxon>
        <taxon>Actinomycetes</taxon>
        <taxon>Kitasatosporales</taxon>
        <taxon>Streptomycetaceae</taxon>
        <taxon>Streptomyces</taxon>
    </lineage>
</organism>
<name>A0A7U9PWB8_9ACTN</name>
<gene>
    <name evidence="5" type="ORF">OEIGOIKO_01130</name>
</gene>
<evidence type="ECO:0000313" key="5">
    <source>
        <dbReference type="EMBL" id="GCD33410.1"/>
    </source>
</evidence>
<evidence type="ECO:0000256" key="1">
    <source>
        <dbReference type="ARBA" id="ARBA00005290"/>
    </source>
</evidence>
<dbReference type="Proteomes" id="UP000287830">
    <property type="component" value="Unassembled WGS sequence"/>
</dbReference>
<keyword evidence="5" id="KW-0067">ATP-binding</keyword>
<dbReference type="AlphaFoldDB" id="A0A7U9PWB8"/>
<dbReference type="OrthoDB" id="4319884at2"/>
<dbReference type="PANTHER" id="PTHR42708:SF1">
    <property type="entry name" value="GLIDING MOTILITY PROTEIN MGLA"/>
    <property type="match status" value="1"/>
</dbReference>
<evidence type="ECO:0000256" key="2">
    <source>
        <dbReference type="ARBA" id="ARBA00022741"/>
    </source>
</evidence>
<dbReference type="GO" id="GO:0005524">
    <property type="term" value="F:ATP binding"/>
    <property type="evidence" value="ECO:0007669"/>
    <property type="project" value="UniProtKB-KW"/>
</dbReference>